<evidence type="ECO:0000256" key="2">
    <source>
        <dbReference type="ARBA" id="ARBA00022559"/>
    </source>
</evidence>
<dbReference type="InterPro" id="IPR020835">
    <property type="entry name" value="Catalase_sf"/>
</dbReference>
<dbReference type="AlphaFoldDB" id="A0A091BAR2"/>
<evidence type="ECO:0000256" key="7">
    <source>
        <dbReference type="PIRNR" id="PIRNR000296"/>
    </source>
</evidence>
<proteinExistence type="inferred from homology"/>
<dbReference type="PATRIC" id="fig|1384054.3.peg.1200"/>
<evidence type="ECO:0000256" key="6">
    <source>
        <dbReference type="ARBA" id="ARBA00023004"/>
    </source>
</evidence>
<feature type="binding site" description="axial binding residue" evidence="9">
    <location>
        <position position="336"/>
    </location>
    <ligand>
        <name>heme</name>
        <dbReference type="ChEBI" id="CHEBI:30413"/>
    </ligand>
    <ligandPart>
        <name>Fe</name>
        <dbReference type="ChEBI" id="CHEBI:18248"/>
    </ligandPart>
</feature>
<gene>
    <name evidence="12" type="ORF">N790_06110</name>
</gene>
<dbReference type="SUPFAM" id="SSF56634">
    <property type="entry name" value="Heme-dependent catalase-like"/>
    <property type="match status" value="1"/>
</dbReference>
<comment type="function">
    <text evidence="7">Has an organic peroxide-dependent peroxidase activity.</text>
</comment>
<accession>A0A091BAR2</accession>
<keyword evidence="2 7" id="KW-0575">Peroxidase</keyword>
<sequence length="360" mass="38499">MTESPTPAPPRWRSLVPFVGIATVVAALAAAFAFTAGWLSPARLTAPRLVDTIEGGKAQPGFRRAHAKGVCVEGYFEPTAEGAALSKARVFSQARTPVLGRLSIGGGDPHAMEAQARVRSVGLLLQTDDGQQWRMAMNSFPFFSVATPQAFAEQIVASRPDPATGKPDPARLQAFLERHPEAAKFMAWAKSAPWSNSWANTRFNGVNAFRFIDAAGGSRFVRWSLAPLAPFEPLDETTRQTADAGYLAQDLSTRLAQAPVRWTLEVTVAEPGDAVDDPSQPWPEERPRVAAGTLVLERATPQATGACRDVNFDPTLVPDGIALSGDPVLAARAGAYSASFNRRQREVAAGAWPLATVGDE</sequence>
<comment type="similarity">
    <text evidence="1 7">Belongs to the catalase family.</text>
</comment>
<dbReference type="GO" id="GO:0004096">
    <property type="term" value="F:catalase activity"/>
    <property type="evidence" value="ECO:0007669"/>
    <property type="project" value="InterPro"/>
</dbReference>
<dbReference type="GO" id="GO:0005737">
    <property type="term" value="C:cytoplasm"/>
    <property type="evidence" value="ECO:0007669"/>
    <property type="project" value="TreeGrafter"/>
</dbReference>
<keyword evidence="6 7" id="KW-0408">Iron</keyword>
<evidence type="ECO:0000313" key="12">
    <source>
        <dbReference type="EMBL" id="KFN48587.1"/>
    </source>
</evidence>
<feature type="domain" description="Catalase core" evidence="11">
    <location>
        <begin position="22"/>
        <end position="360"/>
    </location>
</feature>
<feature type="active site" evidence="8">
    <location>
        <position position="66"/>
    </location>
</feature>
<name>A0A091BAR2_9GAMM</name>
<dbReference type="InterPro" id="IPR024168">
    <property type="entry name" value="Catalase_SrpA-type_pred"/>
</dbReference>
<comment type="cofactor">
    <cofactor evidence="7">
        <name>heme</name>
        <dbReference type="ChEBI" id="CHEBI:30413"/>
    </cofactor>
</comment>
<evidence type="ECO:0000256" key="10">
    <source>
        <dbReference type="SAM" id="Phobius"/>
    </source>
</evidence>
<dbReference type="RefSeq" id="WP_043802368.1">
    <property type="nucleotide sequence ID" value="NZ_AVCH01000148.1"/>
</dbReference>
<keyword evidence="10" id="KW-0812">Transmembrane</keyword>
<dbReference type="PANTHER" id="PTHR11465:SF9">
    <property type="entry name" value="CATALASE"/>
    <property type="match status" value="1"/>
</dbReference>
<dbReference type="PANTHER" id="PTHR11465">
    <property type="entry name" value="CATALASE"/>
    <property type="match status" value="1"/>
</dbReference>
<dbReference type="eggNOG" id="COG0753">
    <property type="taxonomic scope" value="Bacteria"/>
</dbReference>
<dbReference type="EC" id="1.11.1.-" evidence="7"/>
<dbReference type="Pfam" id="PF00199">
    <property type="entry name" value="Catalase"/>
    <property type="match status" value="1"/>
</dbReference>
<dbReference type="PROSITE" id="PS51402">
    <property type="entry name" value="CATALASE_3"/>
    <property type="match status" value="1"/>
</dbReference>
<dbReference type="GO" id="GO:0042542">
    <property type="term" value="P:response to hydrogen peroxide"/>
    <property type="evidence" value="ECO:0007669"/>
    <property type="project" value="TreeGrafter"/>
</dbReference>
<feature type="transmembrane region" description="Helical" evidence="10">
    <location>
        <begin position="15"/>
        <end position="39"/>
    </location>
</feature>
<dbReference type="InterPro" id="IPR011614">
    <property type="entry name" value="Catalase_core"/>
</dbReference>
<dbReference type="OrthoDB" id="255727at2"/>
<dbReference type="GO" id="GO:0046872">
    <property type="term" value="F:metal ion binding"/>
    <property type="evidence" value="ECO:0007669"/>
    <property type="project" value="UniProtKB-KW"/>
</dbReference>
<dbReference type="GO" id="GO:0042744">
    <property type="term" value="P:hydrogen peroxide catabolic process"/>
    <property type="evidence" value="ECO:0007669"/>
    <property type="project" value="TreeGrafter"/>
</dbReference>
<keyword evidence="4 7" id="KW-0479">Metal-binding</keyword>
<evidence type="ECO:0000256" key="3">
    <source>
        <dbReference type="ARBA" id="ARBA00022617"/>
    </source>
</evidence>
<evidence type="ECO:0000256" key="8">
    <source>
        <dbReference type="PIRSR" id="PIRSR000296-1"/>
    </source>
</evidence>
<protein>
    <recommendedName>
        <fullName evidence="7">Catalase-related peroxidase</fullName>
        <ecNumber evidence="7">1.11.1.-</ecNumber>
    </recommendedName>
</protein>
<evidence type="ECO:0000256" key="9">
    <source>
        <dbReference type="PIRSR" id="PIRSR000296-2"/>
    </source>
</evidence>
<dbReference type="CDD" id="cd08153">
    <property type="entry name" value="srpA_like"/>
    <property type="match status" value="1"/>
</dbReference>
<evidence type="ECO:0000256" key="5">
    <source>
        <dbReference type="ARBA" id="ARBA00023002"/>
    </source>
</evidence>
<dbReference type="Gene3D" id="2.40.180.10">
    <property type="entry name" value="Catalase core domain"/>
    <property type="match status" value="1"/>
</dbReference>
<evidence type="ECO:0000256" key="4">
    <source>
        <dbReference type="ARBA" id="ARBA00022723"/>
    </source>
</evidence>
<keyword evidence="3 7" id="KW-0349">Heme</keyword>
<dbReference type="InterPro" id="IPR018028">
    <property type="entry name" value="Catalase"/>
</dbReference>
<evidence type="ECO:0000256" key="1">
    <source>
        <dbReference type="ARBA" id="ARBA00005329"/>
    </source>
</evidence>
<dbReference type="EMBL" id="AVCH01000148">
    <property type="protein sequence ID" value="KFN48587.1"/>
    <property type="molecule type" value="Genomic_DNA"/>
</dbReference>
<reference evidence="12 13" key="1">
    <citation type="submission" date="2013-09" db="EMBL/GenBank/DDBJ databases">
        <title>Genome sequencing of Arenimonas malthae.</title>
        <authorList>
            <person name="Chen F."/>
            <person name="Wang G."/>
        </authorList>
    </citation>
    <scope>NUCLEOTIDE SEQUENCE [LARGE SCALE GENOMIC DNA]</scope>
    <source>
        <strain evidence="12 13">CC-JY-1</strain>
    </source>
</reference>
<keyword evidence="13" id="KW-1185">Reference proteome</keyword>
<dbReference type="Proteomes" id="UP000029392">
    <property type="component" value="Unassembled WGS sequence"/>
</dbReference>
<comment type="caution">
    <text evidence="12">The sequence shown here is derived from an EMBL/GenBank/DDBJ whole genome shotgun (WGS) entry which is preliminary data.</text>
</comment>
<evidence type="ECO:0000259" key="11">
    <source>
        <dbReference type="SMART" id="SM01060"/>
    </source>
</evidence>
<keyword evidence="10" id="KW-0472">Membrane</keyword>
<dbReference type="PIRSF" id="PIRSF000296">
    <property type="entry name" value="SrpA"/>
    <property type="match status" value="1"/>
</dbReference>
<keyword evidence="5 7" id="KW-0560">Oxidoreductase</keyword>
<dbReference type="Gene3D" id="1.20.1280.120">
    <property type="match status" value="1"/>
</dbReference>
<dbReference type="GO" id="GO:0020037">
    <property type="term" value="F:heme binding"/>
    <property type="evidence" value="ECO:0007669"/>
    <property type="project" value="InterPro"/>
</dbReference>
<dbReference type="SMART" id="SM01060">
    <property type="entry name" value="Catalase"/>
    <property type="match status" value="1"/>
</dbReference>
<dbReference type="STRING" id="1384054.N790_06110"/>
<dbReference type="PRINTS" id="PR00067">
    <property type="entry name" value="CATALASE"/>
</dbReference>
<organism evidence="12 13">
    <name type="scientific">Arenimonas malthae CC-JY-1</name>
    <dbReference type="NCBI Taxonomy" id="1384054"/>
    <lineage>
        <taxon>Bacteria</taxon>
        <taxon>Pseudomonadati</taxon>
        <taxon>Pseudomonadota</taxon>
        <taxon>Gammaproteobacteria</taxon>
        <taxon>Lysobacterales</taxon>
        <taxon>Lysobacteraceae</taxon>
        <taxon>Arenimonas</taxon>
    </lineage>
</organism>
<keyword evidence="10" id="KW-1133">Transmembrane helix</keyword>
<evidence type="ECO:0000313" key="13">
    <source>
        <dbReference type="Proteomes" id="UP000029392"/>
    </source>
</evidence>